<dbReference type="AlphaFoldDB" id="A0A812WLA6"/>
<protein>
    <submittedName>
        <fullName evidence="1">Uncharacterized protein</fullName>
    </submittedName>
</protein>
<keyword evidence="2" id="KW-1185">Reference proteome</keyword>
<comment type="caution">
    <text evidence="1">The sequence shown here is derived from an EMBL/GenBank/DDBJ whole genome shotgun (WGS) entry which is preliminary data.</text>
</comment>
<gene>
    <name evidence="1" type="ORF">SNEC2469_LOCUS19920</name>
</gene>
<organism evidence="1 2">
    <name type="scientific">Symbiodinium necroappetens</name>
    <dbReference type="NCBI Taxonomy" id="1628268"/>
    <lineage>
        <taxon>Eukaryota</taxon>
        <taxon>Sar</taxon>
        <taxon>Alveolata</taxon>
        <taxon>Dinophyceae</taxon>
        <taxon>Suessiales</taxon>
        <taxon>Symbiodiniaceae</taxon>
        <taxon>Symbiodinium</taxon>
    </lineage>
</organism>
<dbReference type="Proteomes" id="UP000601435">
    <property type="component" value="Unassembled WGS sequence"/>
</dbReference>
<dbReference type="EMBL" id="CAJNJA010034375">
    <property type="protein sequence ID" value="CAE7691710.1"/>
    <property type="molecule type" value="Genomic_DNA"/>
</dbReference>
<proteinExistence type="predicted"/>
<name>A0A812WLA6_9DINO</name>
<evidence type="ECO:0000313" key="2">
    <source>
        <dbReference type="Proteomes" id="UP000601435"/>
    </source>
</evidence>
<reference evidence="1" key="1">
    <citation type="submission" date="2021-02" db="EMBL/GenBank/DDBJ databases">
        <authorList>
            <person name="Dougan E. K."/>
            <person name="Rhodes N."/>
            <person name="Thang M."/>
            <person name="Chan C."/>
        </authorList>
    </citation>
    <scope>NUCLEOTIDE SEQUENCE</scope>
</reference>
<accession>A0A812WLA6</accession>
<dbReference type="OrthoDB" id="407024at2759"/>
<sequence length="115" mass="12608">MVCAGVTGDVESIIRFLHRIAAILDTSRPDSFGLLHGAWTNGTQVEVEQLHRQLMEAAQVYNDRRRAAGSLPLHAACVLWRTAATQYWLQCDGIVLFQPGSAADPYRAYGAAPIL</sequence>
<evidence type="ECO:0000313" key="1">
    <source>
        <dbReference type="EMBL" id="CAE7691710.1"/>
    </source>
</evidence>